<evidence type="ECO:0000256" key="5">
    <source>
        <dbReference type="ARBA" id="ARBA00022781"/>
    </source>
</evidence>
<evidence type="ECO:0000256" key="8">
    <source>
        <dbReference type="ARBA" id="ARBA00023128"/>
    </source>
</evidence>
<evidence type="ECO:0000256" key="1">
    <source>
        <dbReference type="ARBA" id="ARBA00004273"/>
    </source>
</evidence>
<keyword evidence="3" id="KW-0813">Transport</keyword>
<dbReference type="GO" id="GO:0015986">
    <property type="term" value="P:proton motive force-driven ATP synthesis"/>
    <property type="evidence" value="ECO:0007669"/>
    <property type="project" value="InterPro"/>
</dbReference>
<dbReference type="PANTHER" id="PTHR12441">
    <property type="entry name" value="ATP SYNTHASE COUPLING FACTOR 6, MITOCHONDRIAL"/>
    <property type="match status" value="1"/>
</dbReference>
<dbReference type="GO" id="GO:0005743">
    <property type="term" value="C:mitochondrial inner membrane"/>
    <property type="evidence" value="ECO:0007669"/>
    <property type="project" value="UniProtKB-SubCell"/>
</dbReference>
<keyword evidence="8" id="KW-0496">Mitochondrion</keyword>
<keyword evidence="4" id="KW-0138">CF(0)</keyword>
<dbReference type="PANTHER" id="PTHR12441:SF10">
    <property type="entry name" value="ATP SYNTHASE-COUPLING FACTOR 6, MITOCHONDRIAL"/>
    <property type="match status" value="1"/>
</dbReference>
<dbReference type="Proteomes" id="UP000694414">
    <property type="component" value="Unplaced"/>
</dbReference>
<evidence type="ECO:0000256" key="13">
    <source>
        <dbReference type="ARBA" id="ARBA00073749"/>
    </source>
</evidence>
<accession>A0A8C9DP51</accession>
<evidence type="ECO:0000256" key="6">
    <source>
        <dbReference type="ARBA" id="ARBA00022792"/>
    </source>
</evidence>
<keyword evidence="6" id="KW-0999">Mitochondrion inner membrane</keyword>
<protein>
    <recommendedName>
        <fullName evidence="13">ATP synthase peripheral stalk subunit F6, mitochondrial</fullName>
    </recommendedName>
    <alternativeName>
        <fullName evidence="10">ATP synthase peripheral stalk subunit F6</fullName>
    </alternativeName>
</protein>
<evidence type="ECO:0000256" key="4">
    <source>
        <dbReference type="ARBA" id="ARBA00022547"/>
    </source>
</evidence>
<reference evidence="14" key="1">
    <citation type="submission" date="2025-08" db="UniProtKB">
        <authorList>
            <consortium name="Ensembl"/>
        </authorList>
    </citation>
    <scope>IDENTIFICATION</scope>
</reference>
<evidence type="ECO:0000256" key="11">
    <source>
        <dbReference type="ARBA" id="ARBA00059339"/>
    </source>
</evidence>
<keyword evidence="5" id="KW-0375">Hydrogen ion transport</keyword>
<dbReference type="GO" id="GO:0045259">
    <property type="term" value="C:proton-transporting ATP synthase complex"/>
    <property type="evidence" value="ECO:0007669"/>
    <property type="project" value="UniProtKB-KW"/>
</dbReference>
<dbReference type="GO" id="GO:0015078">
    <property type="term" value="F:proton transmembrane transporter activity"/>
    <property type="evidence" value="ECO:0007669"/>
    <property type="project" value="InterPro"/>
</dbReference>
<evidence type="ECO:0000256" key="3">
    <source>
        <dbReference type="ARBA" id="ARBA00022448"/>
    </source>
</evidence>
<comment type="subcellular location">
    <subcellularLocation>
        <location evidence="1">Mitochondrion inner membrane</location>
    </subcellularLocation>
</comment>
<dbReference type="Ensembl" id="ENSPSMT00000027023.1">
    <property type="protein sequence ID" value="ENSPSMP00000023261.1"/>
    <property type="gene ID" value="ENSPSMG00000016467.1"/>
</dbReference>
<evidence type="ECO:0000313" key="14">
    <source>
        <dbReference type="Ensembl" id="ENSPSMP00000023261.1"/>
    </source>
</evidence>
<evidence type="ECO:0000256" key="12">
    <source>
        <dbReference type="ARBA" id="ARBA00064647"/>
    </source>
</evidence>
<evidence type="ECO:0000256" key="7">
    <source>
        <dbReference type="ARBA" id="ARBA00023065"/>
    </source>
</evidence>
<proteinExistence type="inferred from homology"/>
<dbReference type="InterPro" id="IPR008387">
    <property type="entry name" value="ATP_synth_f6_mt"/>
</dbReference>
<dbReference type="AlphaFoldDB" id="A0A8C9DP51"/>
<evidence type="ECO:0000313" key="15">
    <source>
        <dbReference type="Proteomes" id="UP000694414"/>
    </source>
</evidence>
<evidence type="ECO:0000256" key="2">
    <source>
        <dbReference type="ARBA" id="ARBA00007346"/>
    </source>
</evidence>
<keyword evidence="7" id="KW-0406">Ion transport</keyword>
<organism evidence="14 15">
    <name type="scientific">Prolemur simus</name>
    <name type="common">Greater bamboo lemur</name>
    <name type="synonym">Hapalemur simus</name>
    <dbReference type="NCBI Taxonomy" id="1328070"/>
    <lineage>
        <taxon>Eukaryota</taxon>
        <taxon>Metazoa</taxon>
        <taxon>Chordata</taxon>
        <taxon>Craniata</taxon>
        <taxon>Vertebrata</taxon>
        <taxon>Euteleostomi</taxon>
        <taxon>Mammalia</taxon>
        <taxon>Eutheria</taxon>
        <taxon>Euarchontoglires</taxon>
        <taxon>Primates</taxon>
        <taxon>Strepsirrhini</taxon>
        <taxon>Lemuriformes</taxon>
        <taxon>Lemuridae</taxon>
        <taxon>Prolemur</taxon>
    </lineage>
</organism>
<keyword evidence="15" id="KW-1185">Reference proteome</keyword>
<dbReference type="Gene3D" id="6.10.280.200">
    <property type="match status" value="1"/>
</dbReference>
<keyword evidence="9" id="KW-0472">Membrane</keyword>
<name>A0A8C9DP51_PROSS</name>
<dbReference type="Pfam" id="PF05511">
    <property type="entry name" value="ATP-synt_F6"/>
    <property type="match status" value="1"/>
</dbReference>
<dbReference type="SUPFAM" id="SSF111357">
    <property type="entry name" value="Mitochondrial ATP synthase coupling factor 6"/>
    <property type="match status" value="1"/>
</dbReference>
<comment type="subunit">
    <text evidence="12">Component of the ATP synthase complex composed at least of ATP5F1A/subunit alpha, ATP5F1B/subunit beta, ATP5MC1/subunit c (homooctomer), MT-ATP6/subunit a, MT-ATP8/subunit 8, ATP5ME/subunit e, ATP5MF/subunit f, ATP5MG/subunit g, ATP5MK/subunit k, ATP5MJ/subunit j, ATP5F1C/subunit gamma, ATP5F1D/subunit delta, ATP5F1E/subunit epsilon, ATP5PF/subunit F6, ATP5PB/subunit b, ATP5PD/subunit d, ATP5PO/subunit OSCP. ATP synthase complex consists of a soluble F(1) head domain (subunits alpha(3) and beta(3)) - the catalytic core - and a membrane F(0) domain - the membrane proton channel (subunits c, a, 8, e, f, g, k and j). These two domains are linked by a central stalk (subunits gamma, delta, and epsilon) rotating inside the F1 region and a stationary peripheral stalk (subunits F6, b, d, and OSCP).</text>
</comment>
<evidence type="ECO:0000256" key="9">
    <source>
        <dbReference type="ARBA" id="ARBA00023136"/>
    </source>
</evidence>
<evidence type="ECO:0000256" key="10">
    <source>
        <dbReference type="ARBA" id="ARBA00029863"/>
    </source>
</evidence>
<reference evidence="14" key="2">
    <citation type="submission" date="2025-09" db="UniProtKB">
        <authorList>
            <consortium name="Ensembl"/>
        </authorList>
    </citation>
    <scope>IDENTIFICATION</scope>
</reference>
<dbReference type="GeneTree" id="ENSGT00980000199797"/>
<comment type="function">
    <text evidence="11">Subunit F6, of the mitochondrial membrane ATP synthase complex (F(1)F(0) ATP synthase or Complex V) that produces ATP from ADP in the presence of a proton gradient across the membrane which is generated by electron transport complexes of the respiratory chain. ATP synthase complex consist of a soluble F(1) head domain - the catalytic core - and a membrane F(1) domain - the membrane proton channel. These two domains are linked by a central stalk rotating inside the F(1) region and a stationary peripheral stalk. During catalysis, ATP synthesis in the catalytic domain of F(1) is coupled via a rotary mechanism of the central stalk subunits to proton translocation. In vivo, can only synthesize ATP although its ATP hydrolase activity can be activated artificially in vitro. Part of the complex F(0) domain. Part of the complex F(0) domain and the peripheric stalk, which acts as a stator to hold the catalytic alpha(3)beta(3) subcomplex and subunit a/ATP6 static relative to the rotary elements.</text>
</comment>
<dbReference type="InterPro" id="IPR036204">
    <property type="entry name" value="ATP_synth_f6_sf_mt"/>
</dbReference>
<comment type="similarity">
    <text evidence="2">Belongs to the eukaryotic ATPase subunit F6 family.</text>
</comment>
<sequence length="108" mass="12621">MILQAFGERFTSALGIAVSVHLRRNVGVTAVAFNKELDLVRRLSLDKIREYKSKRLASGGPFDIGSEYQQELERKHLKHKQMAYARFPCIKIKWPHFECIQIKLYLWS</sequence>